<keyword evidence="2" id="KW-1185">Reference proteome</keyword>
<accession>A0A3N0DR75</accession>
<dbReference type="RefSeq" id="WP_123217826.1">
    <property type="nucleotide sequence ID" value="NZ_RJTM01000144.1"/>
</dbReference>
<name>A0A3N0DR75_SINP1</name>
<dbReference type="AlphaFoldDB" id="A0A3N0DR75"/>
<protein>
    <submittedName>
        <fullName evidence="1">Gliding motility-associated C-terminal domain-containing protein</fullName>
    </submittedName>
</protein>
<dbReference type="Proteomes" id="UP000267469">
    <property type="component" value="Unassembled WGS sequence"/>
</dbReference>
<reference evidence="1 2" key="1">
    <citation type="submission" date="2018-10" db="EMBL/GenBank/DDBJ databases">
        <title>Sinomicrobium pectinilyticum sp. nov., a pectinase-producing bacterium isolated from alkaline and saline soil, and emended description of the genus Sinomicrobium.</title>
        <authorList>
            <person name="Cheng B."/>
            <person name="Li C."/>
            <person name="Lai Q."/>
            <person name="Du M."/>
            <person name="Shao Z."/>
            <person name="Xu P."/>
            <person name="Yang C."/>
        </authorList>
    </citation>
    <scope>NUCLEOTIDE SEQUENCE [LARGE SCALE GENOMIC DNA]</scope>
    <source>
        <strain evidence="1 2">5DNS001</strain>
    </source>
</reference>
<sequence>MEKITTIRIISVFTVLNLASYVCGQTVNTGELVIAPDTQVSTLGDFENTETGDVINDGELFVYNNFHNDGMVSFSPGQATGLTLFEGIHGQQAISGDMPSGLFHVLFNNPASQPAFALSGDISISGKAEFQDGIVDGDQHGGLVTFEQGAFHALVSDHSFVDGQVRKTGNEAFDHPIGDEGYYRPVLMSAPSGNADHFTSQYLLENSNSLHPHADRAKSVELIDNAEYWEINRTNGASNIVLTLTWNEETTPLDILSEEEGKEIHIVRWDDINETWKDEGGVENRDEKTVTTAVSGYGIFTLAKVMAEEEPDGSLEVYNGVSPDGDGRNDFFYLKGIEHYPDNTVTIYNRWGVKVYEAKGYNNTDVRFEGYSDGRATINTGKLLPAGTYFYILEYTSDNRVKDRSGYLYIN</sequence>
<gene>
    <name evidence="1" type="ORF">ED312_20140</name>
</gene>
<dbReference type="EMBL" id="RJTM01000144">
    <property type="protein sequence ID" value="RNL77976.1"/>
    <property type="molecule type" value="Genomic_DNA"/>
</dbReference>
<organism evidence="1 2">
    <name type="scientific">Sinomicrobium pectinilyticum</name>
    <dbReference type="NCBI Taxonomy" id="1084421"/>
    <lineage>
        <taxon>Bacteria</taxon>
        <taxon>Pseudomonadati</taxon>
        <taxon>Bacteroidota</taxon>
        <taxon>Flavobacteriia</taxon>
        <taxon>Flavobacteriales</taxon>
        <taxon>Flavobacteriaceae</taxon>
        <taxon>Sinomicrobium</taxon>
    </lineage>
</organism>
<comment type="caution">
    <text evidence="1">The sequence shown here is derived from an EMBL/GenBank/DDBJ whole genome shotgun (WGS) entry which is preliminary data.</text>
</comment>
<evidence type="ECO:0000313" key="1">
    <source>
        <dbReference type="EMBL" id="RNL77976.1"/>
    </source>
</evidence>
<evidence type="ECO:0000313" key="2">
    <source>
        <dbReference type="Proteomes" id="UP000267469"/>
    </source>
</evidence>
<dbReference type="Pfam" id="PF13585">
    <property type="entry name" value="CHU_C"/>
    <property type="match status" value="1"/>
</dbReference>
<proteinExistence type="predicted"/>
<dbReference type="OrthoDB" id="1489185at2"/>